<feature type="transmembrane region" description="Helical" evidence="1">
    <location>
        <begin position="303"/>
        <end position="321"/>
    </location>
</feature>
<keyword evidence="1" id="KW-1133">Transmembrane helix</keyword>
<reference evidence="3" key="1">
    <citation type="submission" date="2018-08" db="EMBL/GenBank/DDBJ databases">
        <authorList>
            <person name="Ferrada E.E."/>
            <person name="Latorre B.A."/>
        </authorList>
    </citation>
    <scope>NUCLEOTIDE SEQUENCE [LARGE SCALE GENOMIC DNA]</scope>
    <source>
        <strain evidence="3">Propionibacterium_australiense1</strain>
    </source>
</reference>
<evidence type="ECO:0000313" key="5">
    <source>
        <dbReference type="Proteomes" id="UP000279336"/>
    </source>
</evidence>
<feature type="transmembrane region" description="Helical" evidence="1">
    <location>
        <begin position="189"/>
        <end position="211"/>
    </location>
</feature>
<accession>A0A383S6F9</accession>
<feature type="transmembrane region" description="Helical" evidence="1">
    <location>
        <begin position="232"/>
        <end position="253"/>
    </location>
</feature>
<reference evidence="4" key="2">
    <citation type="submission" date="2018-08" db="EMBL/GenBank/DDBJ databases">
        <authorList>
            <person name="Hornung B."/>
        </authorList>
    </citation>
    <scope>NUCLEOTIDE SEQUENCE [LARGE SCALE GENOMIC DNA]</scope>
</reference>
<reference evidence="2 5" key="3">
    <citation type="submission" date="2018-10" db="EMBL/GenBank/DDBJ databases">
        <title>Propionibacterium australiense Genome Sequencing and Assembly.</title>
        <authorList>
            <person name="Bernier A.-M."/>
            <person name="Bernard K."/>
        </authorList>
    </citation>
    <scope>NUCLEOTIDE SEQUENCE [LARGE SCALE GENOMIC DNA]</scope>
    <source>
        <strain evidence="2 5">NML98A078</strain>
    </source>
</reference>
<keyword evidence="1" id="KW-0472">Membrane</keyword>
<dbReference type="Proteomes" id="UP000263928">
    <property type="component" value="Unassembled WGS sequence"/>
</dbReference>
<protein>
    <submittedName>
        <fullName evidence="3">Uncharacterized protein</fullName>
    </submittedName>
</protein>
<dbReference type="OrthoDB" id="8206682at2"/>
<feature type="transmembrane region" description="Helical" evidence="1">
    <location>
        <begin position="273"/>
        <end position="291"/>
    </location>
</feature>
<dbReference type="EMBL" id="RCIW01000020">
    <property type="protein sequence ID" value="RLP07029.1"/>
    <property type="molecule type" value="Genomic_DNA"/>
</dbReference>
<evidence type="ECO:0000256" key="1">
    <source>
        <dbReference type="SAM" id="Phobius"/>
    </source>
</evidence>
<keyword evidence="1" id="KW-0812">Transmembrane</keyword>
<evidence type="ECO:0000313" key="3">
    <source>
        <dbReference type="EMBL" id="SYZ33142.1"/>
    </source>
</evidence>
<organism evidence="3 4">
    <name type="scientific">Propionibacterium australiense</name>
    <dbReference type="NCBI Taxonomy" id="119981"/>
    <lineage>
        <taxon>Bacteria</taxon>
        <taxon>Bacillati</taxon>
        <taxon>Actinomycetota</taxon>
        <taxon>Actinomycetes</taxon>
        <taxon>Propionibacteriales</taxon>
        <taxon>Propionibacteriaceae</taxon>
        <taxon>Propionibacterium</taxon>
    </lineage>
</organism>
<name>A0A383S6F9_9ACTN</name>
<dbReference type="Proteomes" id="UP000279336">
    <property type="component" value="Unassembled WGS sequence"/>
</dbReference>
<sequence length="415" mass="44117">MAGLIIICLGLFLPGTARLAGWLRHPGRVRPVWLSATRAVTEVIAWYTGAALILLIPVGSAGTLRHMLLVCLCATAITLGSARLLRMAQTDGGTRIRSLPSRWVRRTAGRARATLRHGNRIIAPTGWGELNIGPRSLGRLLEPQTLVRAHLVGLLLVPVLVATFLAWAVNSRPNLTRATLGAGIGYNGLAIASCLTTALILTALFMTILTYSRTLTVGLDLRASVRAVAEGTGFGTAAGLLTAALVPAAAFLLTIEEGHSASLTPRLLVDIPAAYAIIGFTVGLFASLTRMCRKAQNLVIRRLVCPLVFVVFLTSMTHIGFSPANILRTLASGISDKEIPDCSVETFQAHSQDPLWLLKGLNTCQEGGAYIQDDQFLWSAGIMIGLIALGAFVLDIRTRARSEVAGQAPADHGAD</sequence>
<evidence type="ECO:0000313" key="4">
    <source>
        <dbReference type="Proteomes" id="UP000263928"/>
    </source>
</evidence>
<dbReference type="RefSeq" id="WP_119161502.1">
    <property type="nucleotide sequence ID" value="NZ_LR134442.1"/>
</dbReference>
<keyword evidence="4" id="KW-1185">Reference proteome</keyword>
<dbReference type="AlphaFoldDB" id="A0A383S6F9"/>
<feature type="transmembrane region" description="Helical" evidence="1">
    <location>
        <begin position="376"/>
        <end position="394"/>
    </location>
</feature>
<proteinExistence type="predicted"/>
<dbReference type="EMBL" id="UNQJ01000005">
    <property type="protein sequence ID" value="SYZ33142.1"/>
    <property type="molecule type" value="Genomic_DNA"/>
</dbReference>
<gene>
    <name evidence="2" type="ORF">D7U36_11625</name>
    <name evidence="3" type="ORF">PROPAUS_1057</name>
</gene>
<feature type="transmembrane region" description="Helical" evidence="1">
    <location>
        <begin position="149"/>
        <end position="169"/>
    </location>
</feature>
<evidence type="ECO:0000313" key="2">
    <source>
        <dbReference type="EMBL" id="RLP07029.1"/>
    </source>
</evidence>
<feature type="transmembrane region" description="Helical" evidence="1">
    <location>
        <begin position="43"/>
        <end position="64"/>
    </location>
</feature>